<dbReference type="EMBL" id="AJIX01000033">
    <property type="protein sequence ID" value="KGR07461.1"/>
    <property type="molecule type" value="Genomic_DNA"/>
</dbReference>
<organism evidence="7 8">
    <name type="scientific">Candida albicans P78048</name>
    <dbReference type="NCBI Taxonomy" id="1094989"/>
    <lineage>
        <taxon>Eukaryota</taxon>
        <taxon>Fungi</taxon>
        <taxon>Dikarya</taxon>
        <taxon>Ascomycota</taxon>
        <taxon>Saccharomycotina</taxon>
        <taxon>Pichiomycetes</taxon>
        <taxon>Debaryomycetaceae</taxon>
        <taxon>Candida/Lodderomyces clade</taxon>
        <taxon>Candida</taxon>
    </lineage>
</organism>
<dbReference type="GO" id="GO:0005681">
    <property type="term" value="C:spliceosomal complex"/>
    <property type="evidence" value="ECO:0007669"/>
    <property type="project" value="UniProtKB-UniRule"/>
</dbReference>
<dbReference type="GO" id="GO:0000398">
    <property type="term" value="P:mRNA splicing, via spliceosome"/>
    <property type="evidence" value="ECO:0007669"/>
    <property type="project" value="InterPro"/>
</dbReference>
<keyword evidence="3" id="KW-0747">Spliceosome</keyword>
<dbReference type="Proteomes" id="UP000030161">
    <property type="component" value="Unassembled WGS sequence"/>
</dbReference>
<dbReference type="InterPro" id="IPR004015">
    <property type="entry name" value="SKI-int_prot_SKIP_SNW-dom"/>
</dbReference>
<dbReference type="Pfam" id="PF02731">
    <property type="entry name" value="SKIP_SNW"/>
    <property type="match status" value="1"/>
</dbReference>
<evidence type="ECO:0000256" key="2">
    <source>
        <dbReference type="ARBA" id="ARBA00022160"/>
    </source>
</evidence>
<comment type="function">
    <text evidence="3">Involved in pre-mRNA splicing.</text>
</comment>
<proteinExistence type="inferred from homology"/>
<evidence type="ECO:0000256" key="4">
    <source>
        <dbReference type="SAM" id="MobiDB-lite"/>
    </source>
</evidence>
<keyword evidence="3" id="KW-0508">mRNA splicing</keyword>
<keyword evidence="3" id="KW-0507">mRNA processing</keyword>
<reference evidence="7 8" key="1">
    <citation type="submission" date="2013-12" db="EMBL/GenBank/DDBJ databases">
        <title>The Genome Sequence of Candida albicans P78048.</title>
        <authorList>
            <consortium name="The Broad Institute Genome Sequencing Platform"/>
            <consortium name="The Broad Institute Genome Sequencing Center for Infectious Disease"/>
            <person name="Cuomo C."/>
            <person name="Bennett R."/>
            <person name="Hirakawa M."/>
            <person name="Noverr M."/>
            <person name="Mitchell A."/>
            <person name="Young S.K."/>
            <person name="Zeng Q."/>
            <person name="Gargeya S."/>
            <person name="Fitzgerald M."/>
            <person name="Abouelleil A."/>
            <person name="Alvarado L."/>
            <person name="Berlin A.M."/>
            <person name="Chapman S.B."/>
            <person name="Dewar J."/>
            <person name="Goldberg J."/>
            <person name="Griggs A."/>
            <person name="Gujja S."/>
            <person name="Hansen M."/>
            <person name="Howarth C."/>
            <person name="Imamovic A."/>
            <person name="Larimer J."/>
            <person name="McCowan C."/>
            <person name="Murphy C."/>
            <person name="Pearson M."/>
            <person name="Priest M."/>
            <person name="Roberts A."/>
            <person name="Saif S."/>
            <person name="Shea T."/>
            <person name="Sykes S."/>
            <person name="Wortman J."/>
            <person name="Nusbaum C."/>
            <person name="Birren B."/>
        </authorList>
    </citation>
    <scope>NUCLEOTIDE SEQUENCE [LARGE SCALE GENOMIC DNA]</scope>
    <source>
        <strain evidence="7 8">P78048</strain>
    </source>
</reference>
<evidence type="ECO:0000256" key="1">
    <source>
        <dbReference type="ARBA" id="ARBA00010197"/>
    </source>
</evidence>
<comment type="caution">
    <text evidence="7">The sequence shown here is derived from an EMBL/GenBank/DDBJ whole genome shotgun (WGS) entry which is preliminary data.</text>
</comment>
<feature type="signal peptide" evidence="5">
    <location>
        <begin position="1"/>
        <end position="27"/>
    </location>
</feature>
<keyword evidence="5" id="KW-0732">Signal</keyword>
<evidence type="ECO:0000259" key="6">
    <source>
        <dbReference type="Pfam" id="PF02731"/>
    </source>
</evidence>
<evidence type="ECO:0000256" key="5">
    <source>
        <dbReference type="SAM" id="SignalP"/>
    </source>
</evidence>
<accession>A0AB34PN09</accession>
<gene>
    <name evidence="7" type="ORF">MG3_04738</name>
</gene>
<evidence type="ECO:0000256" key="3">
    <source>
        <dbReference type="RuleBase" id="RU367140"/>
    </source>
</evidence>
<comment type="subunit">
    <text evidence="3">Associated with the spliceosome.</text>
</comment>
<feature type="region of interest" description="Disordered" evidence="4">
    <location>
        <begin position="119"/>
        <end position="141"/>
    </location>
</feature>
<dbReference type="AlphaFoldDB" id="A0AB34PN09"/>
<evidence type="ECO:0000313" key="8">
    <source>
        <dbReference type="Proteomes" id="UP000030161"/>
    </source>
</evidence>
<name>A0AB34PN09_CANAX</name>
<dbReference type="InterPro" id="IPR017862">
    <property type="entry name" value="SKI-int_prot_SKIP"/>
</dbReference>
<dbReference type="PANTHER" id="PTHR12096">
    <property type="entry name" value="NUCLEAR PROTEIN SKIP-RELATED"/>
    <property type="match status" value="1"/>
</dbReference>
<feature type="domain" description="SKI-interacting protein SKIP SNW" evidence="6">
    <location>
        <begin position="127"/>
        <end position="280"/>
    </location>
</feature>
<comment type="subcellular location">
    <subcellularLocation>
        <location evidence="3">Nucleus</location>
    </subcellularLocation>
</comment>
<protein>
    <recommendedName>
        <fullName evidence="2 3">Pre-mRNA-processing protein 45</fullName>
    </recommendedName>
</protein>
<evidence type="ECO:0000313" key="7">
    <source>
        <dbReference type="EMBL" id="KGR07461.1"/>
    </source>
</evidence>
<comment type="similarity">
    <text evidence="1 3">Belongs to the SNW family.</text>
</comment>
<keyword evidence="3" id="KW-0539">Nucleus</keyword>
<feature type="compositionally biased region" description="Low complexity" evidence="4">
    <location>
        <begin position="120"/>
        <end position="141"/>
    </location>
</feature>
<sequence length="281" mass="32733">MASCNLLVIQTTSIIMFSSLLSRPVNSSYDPSYHFSPVPREIKNDSIPNGVVSTTKNATPLAPSKYDTTIPLKKRYPNLVHNFPKPELDENVILETKKIIDSILNPSDEPTNDINYIKYENPNPNSNQEQQQQQQSSSSSKIIQIKQFQEDPMLPPKFKLRKNRHERIIEDVTFVKDLKTKKLTKEDREFWNIPAAVSNWKNSQGFTIGLDKRMIGREHVPIEMNIEKFNDLSTALSDADLQAREDLKQRNEIRQQKQLQEKRLRDEKIKEIANRSKRRRY</sequence>
<feature type="chain" id="PRO_5044250952" description="Pre-mRNA-processing protein 45" evidence="5">
    <location>
        <begin position="28"/>
        <end position="281"/>
    </location>
</feature>